<evidence type="ECO:0000256" key="1">
    <source>
        <dbReference type="SAM" id="MobiDB-lite"/>
    </source>
</evidence>
<name>A0A8K0EUQ6_BRALA</name>
<dbReference type="Gene3D" id="3.30.710.10">
    <property type="entry name" value="Potassium Channel Kv1.1, Chain A"/>
    <property type="match status" value="1"/>
</dbReference>
<dbReference type="SMART" id="SM00875">
    <property type="entry name" value="BACK"/>
    <property type="match status" value="1"/>
</dbReference>
<organism evidence="3 4">
    <name type="scientific">Branchiostoma lanceolatum</name>
    <name type="common">Common lancelet</name>
    <name type="synonym">Amphioxus lanceolatum</name>
    <dbReference type="NCBI Taxonomy" id="7740"/>
    <lineage>
        <taxon>Eukaryota</taxon>
        <taxon>Metazoa</taxon>
        <taxon>Chordata</taxon>
        <taxon>Cephalochordata</taxon>
        <taxon>Leptocardii</taxon>
        <taxon>Amphioxiformes</taxon>
        <taxon>Branchiostomatidae</taxon>
        <taxon>Branchiostoma</taxon>
    </lineage>
</organism>
<dbReference type="PANTHER" id="PTHR24410">
    <property type="entry name" value="HL07962P-RELATED"/>
    <property type="match status" value="1"/>
</dbReference>
<reference evidence="3" key="1">
    <citation type="submission" date="2022-01" db="EMBL/GenBank/DDBJ databases">
        <authorList>
            <person name="Braso-Vives M."/>
        </authorList>
    </citation>
    <scope>NUCLEOTIDE SEQUENCE</scope>
</reference>
<proteinExistence type="predicted"/>
<dbReference type="AlphaFoldDB" id="A0A8K0EUQ6"/>
<protein>
    <submittedName>
        <fullName evidence="3">BTBD17 protein</fullName>
    </submittedName>
</protein>
<feature type="domain" description="BTB" evidence="2">
    <location>
        <begin position="53"/>
        <end position="123"/>
    </location>
</feature>
<dbReference type="InterPro" id="IPR056184">
    <property type="entry name" value="TRAF_BTBD17"/>
</dbReference>
<dbReference type="PANTHER" id="PTHR24410:SF41">
    <property type="entry name" value="HL07962P"/>
    <property type="match status" value="1"/>
</dbReference>
<dbReference type="CDD" id="cd18292">
    <property type="entry name" value="BTB_POZ_BTBD17"/>
    <property type="match status" value="1"/>
</dbReference>
<sequence>MDDISPRTKMASEEEEGDHPEEEEDETVPKELIDNSPVFLCSVSNLLVTSQFSDITLKVGNRIFHVHKLFLINASDVFRVMLTHENWVEAQQKVIELKEDPKCEAVFAEFLHYMYSGQIYMNMETVLPILVLADKYNVTNLKDLCVNFMTQHLAADSNSTHAVSWFQQAHMFHHKNLEEKCHKFIVWNMETVVKSPDWLNWGKKPLLALLQSDDIVIHDEFSLYVAVEAWIREECGPNMGRAKDLLIEFLPHIRFPMMTPQQLLQLESTQFAQQYPDLYTNEISEAFRYHALPRSDRPHNQLRHIKYWCRNYTDNQFSACLVTEDYSSMPSCELRTLEFETKKSNSNADVDKWGWVVEFYPKGVRWEGCYMHSWVRMQFVEPKESCEVRFILRSTDAESRNVEVAILICGHQRGVEYVEQVVQRRFLFNAENRIMLLNNIIPIQELSSPDSHYLVNDSLKLQIVLKPH</sequence>
<dbReference type="Pfam" id="PF07707">
    <property type="entry name" value="BACK"/>
    <property type="match status" value="1"/>
</dbReference>
<dbReference type="OrthoDB" id="2359033at2759"/>
<dbReference type="InterPro" id="IPR011333">
    <property type="entry name" value="SKP1/BTB/POZ_sf"/>
</dbReference>
<dbReference type="InterPro" id="IPR000210">
    <property type="entry name" value="BTB/POZ_dom"/>
</dbReference>
<evidence type="ECO:0000313" key="4">
    <source>
        <dbReference type="Proteomes" id="UP000838412"/>
    </source>
</evidence>
<keyword evidence="4" id="KW-1185">Reference proteome</keyword>
<feature type="compositionally biased region" description="Acidic residues" evidence="1">
    <location>
        <begin position="13"/>
        <end position="26"/>
    </location>
</feature>
<dbReference type="EMBL" id="OV696689">
    <property type="protein sequence ID" value="CAH1264028.1"/>
    <property type="molecule type" value="Genomic_DNA"/>
</dbReference>
<dbReference type="Gene3D" id="1.25.40.420">
    <property type="match status" value="1"/>
</dbReference>
<dbReference type="SUPFAM" id="SSF54695">
    <property type="entry name" value="POZ domain"/>
    <property type="match status" value="1"/>
</dbReference>
<dbReference type="InterPro" id="IPR008974">
    <property type="entry name" value="TRAF-like"/>
</dbReference>
<dbReference type="Gene3D" id="2.60.210.10">
    <property type="entry name" value="Apoptosis, Tumor Necrosis Factor Receptor Associated Protein 2, Chain A"/>
    <property type="match status" value="1"/>
</dbReference>
<dbReference type="Pfam" id="PF23651">
    <property type="entry name" value="TRAF_BTBD17"/>
    <property type="match status" value="1"/>
</dbReference>
<dbReference type="PROSITE" id="PS50097">
    <property type="entry name" value="BTB"/>
    <property type="match status" value="1"/>
</dbReference>
<dbReference type="InterPro" id="IPR011705">
    <property type="entry name" value="BACK"/>
</dbReference>
<dbReference type="CDD" id="cd18493">
    <property type="entry name" value="BACK_BTBD17"/>
    <property type="match status" value="1"/>
</dbReference>
<dbReference type="Proteomes" id="UP000838412">
    <property type="component" value="Chromosome 4"/>
</dbReference>
<evidence type="ECO:0000313" key="3">
    <source>
        <dbReference type="EMBL" id="CAH1264028.1"/>
    </source>
</evidence>
<dbReference type="InterPro" id="IPR051481">
    <property type="entry name" value="BTB-POZ/Galectin-3-binding"/>
</dbReference>
<dbReference type="Pfam" id="PF00651">
    <property type="entry name" value="BTB"/>
    <property type="match status" value="1"/>
</dbReference>
<feature type="region of interest" description="Disordered" evidence="1">
    <location>
        <begin position="1"/>
        <end position="29"/>
    </location>
</feature>
<accession>A0A8K0EUQ6</accession>
<gene>
    <name evidence="3" type="primary">BTBD17</name>
    <name evidence="3" type="ORF">BLAG_LOCUS18526</name>
</gene>
<dbReference type="SMART" id="SM00225">
    <property type="entry name" value="BTB"/>
    <property type="match status" value="1"/>
</dbReference>
<evidence type="ECO:0000259" key="2">
    <source>
        <dbReference type="PROSITE" id="PS50097"/>
    </source>
</evidence>
<feature type="compositionally biased region" description="Basic and acidic residues" evidence="1">
    <location>
        <begin position="1"/>
        <end position="12"/>
    </location>
</feature>